<dbReference type="RefSeq" id="WP_338751913.1">
    <property type="nucleotide sequence ID" value="NZ_CP147404.1"/>
</dbReference>
<dbReference type="InterPro" id="IPR014027">
    <property type="entry name" value="UDP-Glc/GDP-Man_DH_C"/>
</dbReference>
<dbReference type="PIRSF" id="PIRSF500136">
    <property type="entry name" value="UDP_ManNAc_DH"/>
    <property type="match status" value="1"/>
</dbReference>
<dbReference type="Gene3D" id="3.40.50.720">
    <property type="entry name" value="NAD(P)-binding Rossmann-like Domain"/>
    <property type="match status" value="2"/>
</dbReference>
<dbReference type="Proteomes" id="UP001387364">
    <property type="component" value="Chromosome"/>
</dbReference>
<dbReference type="PANTHER" id="PTHR43491">
    <property type="entry name" value="UDP-N-ACETYL-D-MANNOSAMINE DEHYDROGENASE"/>
    <property type="match status" value="1"/>
</dbReference>
<evidence type="ECO:0000259" key="5">
    <source>
        <dbReference type="SMART" id="SM00984"/>
    </source>
</evidence>
<dbReference type="InterPro" id="IPR036220">
    <property type="entry name" value="UDP-Glc/GDP-Man_DH_C_sf"/>
</dbReference>
<dbReference type="InterPro" id="IPR014026">
    <property type="entry name" value="UDP-Glc/GDP-Man_DH_dimer"/>
</dbReference>
<dbReference type="EMBL" id="CP147404">
    <property type="protein sequence ID" value="WXB92913.1"/>
    <property type="molecule type" value="Genomic_DNA"/>
</dbReference>
<name>A0ABZ2N5N2_9BACI</name>
<dbReference type="PIRSF" id="PIRSF000124">
    <property type="entry name" value="UDPglc_GDPman_dh"/>
    <property type="match status" value="1"/>
</dbReference>
<dbReference type="InterPro" id="IPR028359">
    <property type="entry name" value="UDP_ManNAc/GlcNAc_DH"/>
</dbReference>
<protein>
    <submittedName>
        <fullName evidence="6">Nucleotide sugar dehydrogenase</fullName>
    </submittedName>
</protein>
<comment type="similarity">
    <text evidence="1 4">Belongs to the UDP-glucose/GDP-mannose dehydrogenase family.</text>
</comment>
<dbReference type="InterPro" id="IPR001732">
    <property type="entry name" value="UDP-Glc/GDP-Man_DH_N"/>
</dbReference>
<evidence type="ECO:0000256" key="2">
    <source>
        <dbReference type="ARBA" id="ARBA00023002"/>
    </source>
</evidence>
<dbReference type="PANTHER" id="PTHR43491:SF2">
    <property type="entry name" value="UDP-N-ACETYL-D-MANNOSAMINE DEHYDROGENASE"/>
    <property type="match status" value="1"/>
</dbReference>
<gene>
    <name evidence="6" type="ORF">WDJ61_17065</name>
</gene>
<dbReference type="SMART" id="SM00984">
    <property type="entry name" value="UDPG_MGDP_dh_C"/>
    <property type="match status" value="1"/>
</dbReference>
<sequence length="432" mass="47404">MQKICVVGLGYIGLPTAAVFARAGFDIVGVDVNKQVVERLNKGEIIIEEVGLPEVVKEVVDAGKLRASLEPEAADVFIISVPTPIHEDCTANVEYVRSATKAVVPHLEKGNVIIVESTIPPRTMDDVVAPIIREAGFDPEKDVYLAHCPERVLPGRILIELVENTRIVGGLTKEATTKAADVYRQVVTGEVLETEAVTAEMSKLMENTFRDVNIALANELTKIAARLGVDAHKVIELANRHPRVNIHQPGPGVGGHCLAVDPYFIVEKAPEEALMIQLSRDINNSMPDFVIEQIIKLTAELKEPRIALFGLTYKGNIDDVRESPAIEIVEKVLANPRFDVRVHDPHVRNEQVPFPLSSFEEAITDANLIVILTDHNEFKALDPQALIAKMDTSVIFDTKNCSGLEQEAALTVHRIGDLTNLQAIHVNKPINN</sequence>
<dbReference type="SUPFAM" id="SSF48179">
    <property type="entry name" value="6-phosphogluconate dehydrogenase C-terminal domain-like"/>
    <property type="match status" value="1"/>
</dbReference>
<keyword evidence="7" id="KW-1185">Reference proteome</keyword>
<dbReference type="SUPFAM" id="SSF51735">
    <property type="entry name" value="NAD(P)-binding Rossmann-fold domains"/>
    <property type="match status" value="1"/>
</dbReference>
<dbReference type="InterPro" id="IPR008927">
    <property type="entry name" value="6-PGluconate_DH-like_C_sf"/>
</dbReference>
<dbReference type="InterPro" id="IPR017476">
    <property type="entry name" value="UDP-Glc/GDP-Man"/>
</dbReference>
<dbReference type="NCBIfam" id="TIGR03026">
    <property type="entry name" value="NDP-sugDHase"/>
    <property type="match status" value="1"/>
</dbReference>
<dbReference type="Pfam" id="PF00984">
    <property type="entry name" value="UDPG_MGDP_dh"/>
    <property type="match status" value="1"/>
</dbReference>
<proteinExistence type="inferred from homology"/>
<dbReference type="Pfam" id="PF03720">
    <property type="entry name" value="UDPG_MGDP_dh_C"/>
    <property type="match status" value="1"/>
</dbReference>
<evidence type="ECO:0000256" key="4">
    <source>
        <dbReference type="PIRNR" id="PIRNR000124"/>
    </source>
</evidence>
<reference evidence="6 7" key="1">
    <citation type="submission" date="2024-02" db="EMBL/GenBank/DDBJ databases">
        <title>Seven novel Bacillus-like species.</title>
        <authorList>
            <person name="Liu G."/>
        </authorList>
    </citation>
    <scope>NUCLEOTIDE SEQUENCE [LARGE SCALE GENOMIC DNA]</scope>
    <source>
        <strain evidence="6 7">FJAT-52991</strain>
    </source>
</reference>
<dbReference type="Pfam" id="PF03721">
    <property type="entry name" value="UDPG_MGDP_dh_N"/>
    <property type="match status" value="1"/>
</dbReference>
<evidence type="ECO:0000313" key="6">
    <source>
        <dbReference type="EMBL" id="WXB92913.1"/>
    </source>
</evidence>
<dbReference type="SUPFAM" id="SSF52413">
    <property type="entry name" value="UDP-glucose/GDP-mannose dehydrogenase C-terminal domain"/>
    <property type="match status" value="1"/>
</dbReference>
<evidence type="ECO:0000313" key="7">
    <source>
        <dbReference type="Proteomes" id="UP001387364"/>
    </source>
</evidence>
<accession>A0ABZ2N5N2</accession>
<evidence type="ECO:0000256" key="3">
    <source>
        <dbReference type="ARBA" id="ARBA00023027"/>
    </source>
</evidence>
<dbReference type="InterPro" id="IPR036291">
    <property type="entry name" value="NAD(P)-bd_dom_sf"/>
</dbReference>
<feature type="domain" description="UDP-glucose/GDP-mannose dehydrogenase C-terminal" evidence="5">
    <location>
        <begin position="307"/>
        <end position="404"/>
    </location>
</feature>
<evidence type="ECO:0000256" key="1">
    <source>
        <dbReference type="ARBA" id="ARBA00006601"/>
    </source>
</evidence>
<organism evidence="6 7">
    <name type="scientific">Bacillus kandeliae</name>
    <dbReference type="NCBI Taxonomy" id="3129297"/>
    <lineage>
        <taxon>Bacteria</taxon>
        <taxon>Bacillati</taxon>
        <taxon>Bacillota</taxon>
        <taxon>Bacilli</taxon>
        <taxon>Bacillales</taxon>
        <taxon>Bacillaceae</taxon>
        <taxon>Bacillus</taxon>
    </lineage>
</organism>
<keyword evidence="3" id="KW-0520">NAD</keyword>
<keyword evidence="2" id="KW-0560">Oxidoreductase</keyword>